<evidence type="ECO:0000313" key="1">
    <source>
        <dbReference type="EMBL" id="CUS33624.1"/>
    </source>
</evidence>
<dbReference type="AlphaFoldDB" id="A0A0S4LAH1"/>
<protein>
    <submittedName>
        <fullName evidence="1">Uncharacterized protein</fullName>
    </submittedName>
</protein>
<organism evidence="1 2">
    <name type="scientific">Candidatus Nitrospira nitrosa</name>
    <dbReference type="NCBI Taxonomy" id="1742972"/>
    <lineage>
        <taxon>Bacteria</taxon>
        <taxon>Pseudomonadati</taxon>
        <taxon>Nitrospirota</taxon>
        <taxon>Nitrospiria</taxon>
        <taxon>Nitrospirales</taxon>
        <taxon>Nitrospiraceae</taxon>
        <taxon>Nitrospira</taxon>
    </lineage>
</organism>
<sequence>MPSALVYVIYDMAARFLFKEYGRGQF</sequence>
<name>A0A0S4LAH1_9BACT</name>
<dbReference type="EMBL" id="CZQA01000001">
    <property type="protein sequence ID" value="CUS33624.1"/>
    <property type="molecule type" value="Genomic_DNA"/>
</dbReference>
<dbReference type="Proteomes" id="UP000199032">
    <property type="component" value="Unassembled WGS sequence"/>
</dbReference>
<dbReference type="STRING" id="1742972.COMA1_11256"/>
<keyword evidence="2" id="KW-1185">Reference proteome</keyword>
<proteinExistence type="predicted"/>
<reference evidence="1 2" key="1">
    <citation type="submission" date="2015-10" db="EMBL/GenBank/DDBJ databases">
        <authorList>
            <person name="Gilbert D.G."/>
        </authorList>
    </citation>
    <scope>NUCLEOTIDE SEQUENCE [LARGE SCALE GENOMIC DNA]</scope>
    <source>
        <strain evidence="1">COMA1</strain>
    </source>
</reference>
<gene>
    <name evidence="1" type="ORF">COMA1_11256</name>
</gene>
<evidence type="ECO:0000313" key="2">
    <source>
        <dbReference type="Proteomes" id="UP000199032"/>
    </source>
</evidence>
<accession>A0A0S4LAH1</accession>